<feature type="domain" description="FAD/NAD(P)-binding" evidence="5">
    <location>
        <begin position="7"/>
        <end position="306"/>
    </location>
</feature>
<evidence type="ECO:0000256" key="1">
    <source>
        <dbReference type="ARBA" id="ARBA00001974"/>
    </source>
</evidence>
<keyword evidence="3" id="KW-0274">FAD</keyword>
<proteinExistence type="predicted"/>
<comment type="caution">
    <text evidence="7">The sequence shown here is derived from an EMBL/GenBank/DDBJ whole genome shotgun (WGS) entry which is preliminary data.</text>
</comment>
<keyword evidence="2" id="KW-0285">Flavoprotein</keyword>
<evidence type="ECO:0000256" key="4">
    <source>
        <dbReference type="ARBA" id="ARBA00023002"/>
    </source>
</evidence>
<evidence type="ECO:0000259" key="5">
    <source>
        <dbReference type="Pfam" id="PF07992"/>
    </source>
</evidence>
<gene>
    <name evidence="7" type="ORF">G3T37_13590</name>
</gene>
<dbReference type="Pfam" id="PF14759">
    <property type="entry name" value="Reductase_C"/>
    <property type="match status" value="1"/>
</dbReference>
<feature type="domain" description="Reductase C-terminal" evidence="6">
    <location>
        <begin position="325"/>
        <end position="410"/>
    </location>
</feature>
<dbReference type="EMBL" id="JAAGWZ010000004">
    <property type="protein sequence ID" value="NEM92384.1"/>
    <property type="molecule type" value="Genomic_DNA"/>
</dbReference>
<dbReference type="Gene3D" id="3.30.390.30">
    <property type="match status" value="1"/>
</dbReference>
<dbReference type="InterPro" id="IPR050446">
    <property type="entry name" value="FAD-oxidoreductase/Apoptosis"/>
</dbReference>
<name>A0A7C9TTQ3_9MICO</name>
<dbReference type="AlphaFoldDB" id="A0A7C9TTQ3"/>
<dbReference type="Pfam" id="PF07992">
    <property type="entry name" value="Pyr_redox_2"/>
    <property type="match status" value="1"/>
</dbReference>
<keyword evidence="4" id="KW-0560">Oxidoreductase</keyword>
<reference evidence="7 8" key="1">
    <citation type="journal article" date="2014" name="Int. J. Syst. Evol. Microbiol.">
        <title>Description of Galbitalea soli gen. nov., sp. nov., and Frondihabitans sucicola sp. nov.</title>
        <authorList>
            <person name="Kim S.J."/>
            <person name="Lim J.M."/>
            <person name="Ahn J.H."/>
            <person name="Weon H.Y."/>
            <person name="Hamada M."/>
            <person name="Suzuki K."/>
            <person name="Ahn T.Y."/>
            <person name="Kwon S.W."/>
        </authorList>
    </citation>
    <scope>NUCLEOTIDE SEQUENCE [LARGE SCALE GENOMIC DNA]</scope>
    <source>
        <strain evidence="7 8">NBRC 108727</strain>
    </source>
</reference>
<dbReference type="PRINTS" id="PR00411">
    <property type="entry name" value="PNDRDTASEI"/>
</dbReference>
<dbReference type="RefSeq" id="WP_163474422.1">
    <property type="nucleotide sequence ID" value="NZ_JAAGWZ010000004.1"/>
</dbReference>
<dbReference type="SUPFAM" id="SSF51905">
    <property type="entry name" value="FAD/NAD(P)-binding domain"/>
    <property type="match status" value="2"/>
</dbReference>
<dbReference type="Proteomes" id="UP000479756">
    <property type="component" value="Unassembled WGS sequence"/>
</dbReference>
<dbReference type="SUPFAM" id="SSF55424">
    <property type="entry name" value="FAD/NAD-linked reductases, dimerisation (C-terminal) domain"/>
    <property type="match status" value="1"/>
</dbReference>
<evidence type="ECO:0000313" key="7">
    <source>
        <dbReference type="EMBL" id="NEM92384.1"/>
    </source>
</evidence>
<dbReference type="InterPro" id="IPR028202">
    <property type="entry name" value="Reductase_C"/>
</dbReference>
<keyword evidence="8" id="KW-1185">Reference proteome</keyword>
<comment type="cofactor">
    <cofactor evidence="1">
        <name>FAD</name>
        <dbReference type="ChEBI" id="CHEBI:57692"/>
    </cofactor>
</comment>
<evidence type="ECO:0000259" key="6">
    <source>
        <dbReference type="Pfam" id="PF14759"/>
    </source>
</evidence>
<dbReference type="InterPro" id="IPR036188">
    <property type="entry name" value="FAD/NAD-bd_sf"/>
</dbReference>
<sequence>MTDEKTFVIVGAALAGASAAGELREQGFDGRIVLIGAENRYPYIRPPLSKGFLAGKEPVDAIYVHPEEWYDEHDIDFMPAARVESIDPAAHTVSIENGDTIAYDRLLLTTGARPRTLDSLPGIDLRGVHQLRTVLDAERLKPLLAGGTRRLAVIGSGWIGMEVAATARELGNEVLILEHQHVPLSAALGDELGRFFAALHEEHGVVLRTGVDVVEISGIGGEVAGIRVGGRHAERADLVLVAVGALPNIRLAEEAGLAVDNGILVDAALTTSDPDIFAAGDVANAWHPFVEARVRSEHWANAIAQGSAAARSMLGHAVSFDDIPYFYTDQFEVGMEFVGFSSLLAGAKTVYRGDPSSREFIVFWVADERVVAGMNVNVWDVSDDIKGVIRRRNRIDPVKLADVAVPLTEL</sequence>
<evidence type="ECO:0000256" key="3">
    <source>
        <dbReference type="ARBA" id="ARBA00022827"/>
    </source>
</evidence>
<evidence type="ECO:0000256" key="2">
    <source>
        <dbReference type="ARBA" id="ARBA00022630"/>
    </source>
</evidence>
<organism evidence="7 8">
    <name type="scientific">Galbitalea soli</name>
    <dbReference type="NCBI Taxonomy" id="1268042"/>
    <lineage>
        <taxon>Bacteria</taxon>
        <taxon>Bacillati</taxon>
        <taxon>Actinomycetota</taxon>
        <taxon>Actinomycetes</taxon>
        <taxon>Micrococcales</taxon>
        <taxon>Microbacteriaceae</taxon>
        <taxon>Galbitalea</taxon>
    </lineage>
</organism>
<dbReference type="InterPro" id="IPR016156">
    <property type="entry name" value="FAD/NAD-linked_Rdtase_dimer_sf"/>
</dbReference>
<dbReference type="PRINTS" id="PR00368">
    <property type="entry name" value="FADPNR"/>
</dbReference>
<protein>
    <submittedName>
        <fullName evidence="7">FAD-dependent oxidoreductase</fullName>
    </submittedName>
</protein>
<dbReference type="InterPro" id="IPR023753">
    <property type="entry name" value="FAD/NAD-binding_dom"/>
</dbReference>
<evidence type="ECO:0000313" key="8">
    <source>
        <dbReference type="Proteomes" id="UP000479756"/>
    </source>
</evidence>
<accession>A0A7C9TTQ3</accession>
<dbReference type="GO" id="GO:0016651">
    <property type="term" value="F:oxidoreductase activity, acting on NAD(P)H"/>
    <property type="evidence" value="ECO:0007669"/>
    <property type="project" value="TreeGrafter"/>
</dbReference>
<dbReference type="GO" id="GO:0005737">
    <property type="term" value="C:cytoplasm"/>
    <property type="evidence" value="ECO:0007669"/>
    <property type="project" value="TreeGrafter"/>
</dbReference>
<dbReference type="Gene3D" id="3.50.50.60">
    <property type="entry name" value="FAD/NAD(P)-binding domain"/>
    <property type="match status" value="2"/>
</dbReference>
<dbReference type="PANTHER" id="PTHR43557:SF2">
    <property type="entry name" value="RIESKE DOMAIN-CONTAINING PROTEIN-RELATED"/>
    <property type="match status" value="1"/>
</dbReference>
<dbReference type="PANTHER" id="PTHR43557">
    <property type="entry name" value="APOPTOSIS-INDUCING FACTOR 1"/>
    <property type="match status" value="1"/>
</dbReference>